<keyword evidence="4" id="KW-1185">Reference proteome</keyword>
<dbReference type="Proteomes" id="UP000076532">
    <property type="component" value="Unassembled WGS sequence"/>
</dbReference>
<dbReference type="InterPro" id="IPR036020">
    <property type="entry name" value="WW_dom_sf"/>
</dbReference>
<dbReference type="OrthoDB" id="548295at2759"/>
<feature type="compositionally biased region" description="Basic and acidic residues" evidence="1">
    <location>
        <begin position="281"/>
        <end position="293"/>
    </location>
</feature>
<dbReference type="PROSITE" id="PS01159">
    <property type="entry name" value="WW_DOMAIN_1"/>
    <property type="match status" value="1"/>
</dbReference>
<feature type="compositionally biased region" description="Acidic residues" evidence="1">
    <location>
        <begin position="27"/>
        <end position="45"/>
    </location>
</feature>
<dbReference type="EMBL" id="KV417582">
    <property type="protein sequence ID" value="KZP17484.1"/>
    <property type="molecule type" value="Genomic_DNA"/>
</dbReference>
<organism evidence="3 4">
    <name type="scientific">Athelia psychrophila</name>
    <dbReference type="NCBI Taxonomy" id="1759441"/>
    <lineage>
        <taxon>Eukaryota</taxon>
        <taxon>Fungi</taxon>
        <taxon>Dikarya</taxon>
        <taxon>Basidiomycota</taxon>
        <taxon>Agaricomycotina</taxon>
        <taxon>Agaricomycetes</taxon>
        <taxon>Agaricomycetidae</taxon>
        <taxon>Atheliales</taxon>
        <taxon>Atheliaceae</taxon>
        <taxon>Athelia</taxon>
    </lineage>
</organism>
<dbReference type="InterPro" id="IPR001202">
    <property type="entry name" value="WW_dom"/>
</dbReference>
<dbReference type="PROSITE" id="PS50020">
    <property type="entry name" value="WW_DOMAIN_2"/>
    <property type="match status" value="1"/>
</dbReference>
<feature type="compositionally biased region" description="Basic and acidic residues" evidence="1">
    <location>
        <begin position="400"/>
        <end position="414"/>
    </location>
</feature>
<reference evidence="3 4" key="1">
    <citation type="journal article" date="2016" name="Mol. Biol. Evol.">
        <title>Comparative Genomics of Early-Diverging Mushroom-Forming Fungi Provides Insights into the Origins of Lignocellulose Decay Capabilities.</title>
        <authorList>
            <person name="Nagy L.G."/>
            <person name="Riley R."/>
            <person name="Tritt A."/>
            <person name="Adam C."/>
            <person name="Daum C."/>
            <person name="Floudas D."/>
            <person name="Sun H."/>
            <person name="Yadav J.S."/>
            <person name="Pangilinan J."/>
            <person name="Larsson K.H."/>
            <person name="Matsuura K."/>
            <person name="Barry K."/>
            <person name="Labutti K."/>
            <person name="Kuo R."/>
            <person name="Ohm R.A."/>
            <person name="Bhattacharya S.S."/>
            <person name="Shirouzu T."/>
            <person name="Yoshinaga Y."/>
            <person name="Martin F.M."/>
            <person name="Grigoriev I.V."/>
            <person name="Hibbett D.S."/>
        </authorList>
    </citation>
    <scope>NUCLEOTIDE SEQUENCE [LARGE SCALE GENOMIC DNA]</scope>
    <source>
        <strain evidence="3 4">CBS 109695</strain>
    </source>
</reference>
<feature type="region of interest" description="Disordered" evidence="1">
    <location>
        <begin position="1"/>
        <end position="141"/>
    </location>
</feature>
<evidence type="ECO:0000313" key="4">
    <source>
        <dbReference type="Proteomes" id="UP000076532"/>
    </source>
</evidence>
<gene>
    <name evidence="3" type="ORF">FIBSPDRAFT_957109</name>
</gene>
<dbReference type="Gene3D" id="2.20.70.10">
    <property type="match status" value="1"/>
</dbReference>
<dbReference type="STRING" id="436010.A0A166G589"/>
<dbReference type="Pfam" id="PF00397">
    <property type="entry name" value="WW"/>
    <property type="match status" value="1"/>
</dbReference>
<accession>A0A166G589</accession>
<dbReference type="SMART" id="SM00456">
    <property type="entry name" value="WW"/>
    <property type="match status" value="1"/>
</dbReference>
<name>A0A166G589_9AGAM</name>
<feature type="compositionally biased region" description="Acidic residues" evidence="1">
    <location>
        <begin position="1"/>
        <end position="18"/>
    </location>
</feature>
<evidence type="ECO:0000313" key="3">
    <source>
        <dbReference type="EMBL" id="KZP17484.1"/>
    </source>
</evidence>
<evidence type="ECO:0000256" key="1">
    <source>
        <dbReference type="SAM" id="MobiDB-lite"/>
    </source>
</evidence>
<sequence>MDEDNEVLDWGHDDDEQQYDARPENGTAEDVEEDAVSLGGDDDEPYYAYQSTQQEQPEHRQAVPSKPPSTQSHQQHAALPPPLSQGSNRDLQRENSGSSLKPTQTGHPQYSPHRSPKRRSQSFGKLTHSLPPKPVLSAVPYLQTTHPSSIIEATAMSVHRDKKNGQPISAADTVDALPPDWEAKQPRTGGGVYYYNIRTNESTWSRPGGGARSPTKDKERSRALTGESRPRSANNSPVRRSEPIKQPYHSGRSEEPPVSQSSLSYGDRHYRPGDAPAPVVAEKRREERYDTSLKRSVTPPRMSPEYLPRPPSPIGRGRDETRGHRTARKASPMAAVGDYSSSLRDTQRERHPPRGHSPSRTWAPPPESLARNPSGRRPVSSHDHHRQRSEDADMPPAPHTYKEDRKNSAQKDADWSSAPSTLIHIIPPPTYRLWRTGSSRGGGRIFALASHEACGVELCYA</sequence>
<feature type="compositionally biased region" description="Polar residues" evidence="1">
    <location>
        <begin position="84"/>
        <end position="108"/>
    </location>
</feature>
<feature type="region of interest" description="Disordered" evidence="1">
    <location>
        <begin position="157"/>
        <end position="421"/>
    </location>
</feature>
<proteinExistence type="predicted"/>
<protein>
    <recommendedName>
        <fullName evidence="2">WW domain-containing protein</fullName>
    </recommendedName>
</protein>
<dbReference type="AlphaFoldDB" id="A0A166G589"/>
<feature type="domain" description="WW" evidence="2">
    <location>
        <begin position="175"/>
        <end position="209"/>
    </location>
</feature>
<evidence type="ECO:0000259" key="2">
    <source>
        <dbReference type="PROSITE" id="PS50020"/>
    </source>
</evidence>
<dbReference type="SUPFAM" id="SSF51045">
    <property type="entry name" value="WW domain"/>
    <property type="match status" value="1"/>
</dbReference>
<dbReference type="CDD" id="cd00201">
    <property type="entry name" value="WW"/>
    <property type="match status" value="1"/>
</dbReference>